<keyword evidence="1" id="KW-1133">Transmembrane helix</keyword>
<gene>
    <name evidence="2" type="ORF">EV210_11294</name>
</gene>
<name>A0A4R1PWT8_9FIRM</name>
<feature type="transmembrane region" description="Helical" evidence="1">
    <location>
        <begin position="79"/>
        <end position="97"/>
    </location>
</feature>
<dbReference type="AlphaFoldDB" id="A0A4R1PWT8"/>
<keyword evidence="3" id="KW-1185">Reference proteome</keyword>
<dbReference type="Proteomes" id="UP000295063">
    <property type="component" value="Unassembled WGS sequence"/>
</dbReference>
<comment type="caution">
    <text evidence="2">The sequence shown here is derived from an EMBL/GenBank/DDBJ whole genome shotgun (WGS) entry which is preliminary data.</text>
</comment>
<feature type="transmembrane region" description="Helical" evidence="1">
    <location>
        <begin position="32"/>
        <end position="50"/>
    </location>
</feature>
<reference evidence="2 3" key="1">
    <citation type="submission" date="2019-03" db="EMBL/GenBank/DDBJ databases">
        <title>Genomic Encyclopedia of Type Strains, Phase IV (KMG-IV): sequencing the most valuable type-strain genomes for metagenomic binning, comparative biology and taxonomic classification.</title>
        <authorList>
            <person name="Goeker M."/>
        </authorList>
    </citation>
    <scope>NUCLEOTIDE SEQUENCE [LARGE SCALE GENOMIC DNA]</scope>
    <source>
        <strain evidence="2 3">DSM 15969</strain>
    </source>
</reference>
<dbReference type="EMBL" id="SLUI01000012">
    <property type="protein sequence ID" value="TCL35435.1"/>
    <property type="molecule type" value="Genomic_DNA"/>
</dbReference>
<evidence type="ECO:0000313" key="2">
    <source>
        <dbReference type="EMBL" id="TCL35435.1"/>
    </source>
</evidence>
<keyword evidence="1" id="KW-0472">Membrane</keyword>
<feature type="transmembrane region" description="Helical" evidence="1">
    <location>
        <begin position="7"/>
        <end position="26"/>
    </location>
</feature>
<dbReference type="RefSeq" id="WP_243650602.1">
    <property type="nucleotide sequence ID" value="NZ_SLUI01000012.1"/>
</dbReference>
<evidence type="ECO:0008006" key="4">
    <source>
        <dbReference type="Google" id="ProtNLM"/>
    </source>
</evidence>
<feature type="transmembrane region" description="Helical" evidence="1">
    <location>
        <begin position="57"/>
        <end position="73"/>
    </location>
</feature>
<sequence length="171" mass="18407">MRNHQRLTRAALLLAIMLIFQSIRLFVPVPPFISMFVIGSAVNACLLLAVERASWRLALVLAVIAPGIAYLQQVLPLPIFILPVAAANSAYVLGYYMGNRFLGYWPAVGIAALAKAAAMFVMVAWVVQWVDLPAKVTAALSAMFGWPQLITGLGGGIIGYVILKRLAGGKK</sequence>
<feature type="transmembrane region" description="Helical" evidence="1">
    <location>
        <begin position="104"/>
        <end position="127"/>
    </location>
</feature>
<protein>
    <recommendedName>
        <fullName evidence="4">Energy-coupling factor transport system substrate-specific component</fullName>
    </recommendedName>
</protein>
<feature type="transmembrane region" description="Helical" evidence="1">
    <location>
        <begin position="139"/>
        <end position="163"/>
    </location>
</feature>
<evidence type="ECO:0000256" key="1">
    <source>
        <dbReference type="SAM" id="Phobius"/>
    </source>
</evidence>
<accession>A0A4R1PWT8</accession>
<evidence type="ECO:0000313" key="3">
    <source>
        <dbReference type="Proteomes" id="UP000295063"/>
    </source>
</evidence>
<keyword evidence="1" id="KW-0812">Transmembrane</keyword>
<proteinExistence type="predicted"/>
<organism evidence="2 3">
    <name type="scientific">Anaerospora hongkongensis</name>
    <dbReference type="NCBI Taxonomy" id="244830"/>
    <lineage>
        <taxon>Bacteria</taxon>
        <taxon>Bacillati</taxon>
        <taxon>Bacillota</taxon>
        <taxon>Negativicutes</taxon>
        <taxon>Selenomonadales</taxon>
        <taxon>Sporomusaceae</taxon>
        <taxon>Anaerospora</taxon>
    </lineage>
</organism>